<dbReference type="InterPro" id="IPR038608">
    <property type="entry name" value="Csm1/Pcs1_C_sf"/>
</dbReference>
<evidence type="ECO:0000313" key="4">
    <source>
        <dbReference type="Proteomes" id="UP000009131"/>
    </source>
</evidence>
<reference evidence="3 4" key="2">
    <citation type="journal article" date="2012" name="Open Biol.">
        <title>Characteristics of nucleosomes and linker DNA regions on the genome of the basidiomycete Mixia osmundae revealed by mono- and dinucleosome mapping.</title>
        <authorList>
            <person name="Nishida H."/>
            <person name="Kondo S."/>
            <person name="Matsumoto T."/>
            <person name="Suzuki Y."/>
            <person name="Yoshikawa H."/>
            <person name="Taylor T.D."/>
            <person name="Sugiyama J."/>
        </authorList>
    </citation>
    <scope>NUCLEOTIDE SEQUENCE [LARGE SCALE GENOMIC DNA]</scope>
    <source>
        <strain evidence="4">CBS 9802 / IAM 14324 / JCM 22182 / KY 12970</strain>
    </source>
</reference>
<protein>
    <recommendedName>
        <fullName evidence="5">Monopolin complex subunit Csm1/Pcs1 C-terminal domain-containing protein</fullName>
    </recommendedName>
</protein>
<keyword evidence="4" id="KW-1185">Reference proteome</keyword>
<dbReference type="Proteomes" id="UP000009131">
    <property type="component" value="Unassembled WGS sequence"/>
</dbReference>
<reference evidence="3 4" key="1">
    <citation type="journal article" date="2011" name="J. Gen. Appl. Microbiol.">
        <title>Draft genome sequencing of the enigmatic basidiomycete Mixia osmundae.</title>
        <authorList>
            <person name="Nishida H."/>
            <person name="Nagatsuka Y."/>
            <person name="Sugiyama J."/>
        </authorList>
    </citation>
    <scope>NUCLEOTIDE SEQUENCE [LARGE SCALE GENOMIC DNA]</scope>
    <source>
        <strain evidence="4">CBS 9802 / IAM 14324 / JCM 22182 / KY 12970</strain>
    </source>
</reference>
<name>G7E140_MIXOS</name>
<evidence type="ECO:0000256" key="1">
    <source>
        <dbReference type="SAM" id="Coils"/>
    </source>
</evidence>
<feature type="coiled-coil region" evidence="1">
    <location>
        <begin position="172"/>
        <end position="235"/>
    </location>
</feature>
<dbReference type="Gene3D" id="3.90.1150.80">
    <property type="match status" value="1"/>
</dbReference>
<dbReference type="RefSeq" id="XP_014567173.1">
    <property type="nucleotide sequence ID" value="XM_014711687.1"/>
</dbReference>
<dbReference type="OMA" id="TSCKEEP"/>
<dbReference type="CDD" id="cd23787">
    <property type="entry name" value="RWD_CSM1"/>
    <property type="match status" value="1"/>
</dbReference>
<feature type="compositionally biased region" description="Polar residues" evidence="2">
    <location>
        <begin position="64"/>
        <end position="75"/>
    </location>
</feature>
<dbReference type="AlphaFoldDB" id="G7E140"/>
<feature type="coiled-coil region" evidence="1">
    <location>
        <begin position="116"/>
        <end position="143"/>
    </location>
</feature>
<dbReference type="OrthoDB" id="2431049at2759"/>
<evidence type="ECO:0000256" key="2">
    <source>
        <dbReference type="SAM" id="MobiDB-lite"/>
    </source>
</evidence>
<sequence>MSTKENRGNHSSGQAILKRGKSTHAHAAASIKSASRKRIANSDDESEEDMQSSQASKSKRHALQESNGHLSSSSASRKRDNHGKDAMALYEELRATRTTDVEASLAELIRLSDERAETATATLKQYKQDLDALQAENDALRAKVAARPIDDVPLGTNDKQLADKLESVTRSHQAAIAHVTELRTKLETLEQQADGVRAEERERVQVEHQHLTATVSRLEREIQAETAHSKSVQQKLSALQANASAGTLAQHAPSQASQDELDELRHRSALSEGLTGLLVTSCKEEPLGRSYTCLVMRKRSLEFKLQYNPDNTVSYTPVEPERDDVSTLPAQFSGFMRFKVAQLPAFYKKLCVALD</sequence>
<dbReference type="eggNOG" id="ENOG502RSCV">
    <property type="taxonomic scope" value="Eukaryota"/>
</dbReference>
<gene>
    <name evidence="3" type="primary">Mo03219</name>
    <name evidence="3" type="ORF">E5Q_03219</name>
</gene>
<evidence type="ECO:0000313" key="3">
    <source>
        <dbReference type="EMBL" id="GAA96550.1"/>
    </source>
</evidence>
<dbReference type="HOGENOM" id="CLU_780940_0_0_1"/>
<proteinExistence type="predicted"/>
<evidence type="ECO:0008006" key="5">
    <source>
        <dbReference type="Google" id="ProtNLM"/>
    </source>
</evidence>
<dbReference type="InParanoid" id="G7E140"/>
<keyword evidence="1" id="KW-0175">Coiled coil</keyword>
<feature type="region of interest" description="Disordered" evidence="2">
    <location>
        <begin position="1"/>
        <end position="82"/>
    </location>
</feature>
<comment type="caution">
    <text evidence="3">The sequence shown here is derived from an EMBL/GenBank/DDBJ whole genome shotgun (WGS) entry which is preliminary data.</text>
</comment>
<organism evidence="3 4">
    <name type="scientific">Mixia osmundae (strain CBS 9802 / IAM 14324 / JCM 22182 / KY 12970)</name>
    <dbReference type="NCBI Taxonomy" id="764103"/>
    <lineage>
        <taxon>Eukaryota</taxon>
        <taxon>Fungi</taxon>
        <taxon>Dikarya</taxon>
        <taxon>Basidiomycota</taxon>
        <taxon>Pucciniomycotina</taxon>
        <taxon>Mixiomycetes</taxon>
        <taxon>Mixiales</taxon>
        <taxon>Mixiaceae</taxon>
        <taxon>Mixia</taxon>
    </lineage>
</organism>
<accession>G7E140</accession>
<dbReference type="EMBL" id="BABT02000102">
    <property type="protein sequence ID" value="GAA96550.1"/>
    <property type="molecule type" value="Genomic_DNA"/>
</dbReference>